<accession>A0ACC2TCL2</accession>
<sequence>MLCPNQEEQEPASLPSVETGSLISTLKTQESNPNPPKGNHVTQDGQGPINFLSCKPKLLNYYEICQTLENGSLNGHHIAVNPVPPKTQTYTEVLTFLKEVTTRPPASLTNDHQLMPVSSPEQDLLPSKPEAKVHCGDPHVCGLQARVNLASNKDNMLKNDNVWSDSNVAWLVGNKGLPEAVVASTQQKMLAALGYSTSPSRMETEIASRKLCLSGGESKFEPLAGNAGCQGGEEL</sequence>
<keyword evidence="2" id="KW-1185">Reference proteome</keyword>
<dbReference type="EMBL" id="QTSX02003014">
    <property type="protein sequence ID" value="KAJ9072400.1"/>
    <property type="molecule type" value="Genomic_DNA"/>
</dbReference>
<organism evidence="1 2">
    <name type="scientific">Entomophthora muscae</name>
    <dbReference type="NCBI Taxonomy" id="34485"/>
    <lineage>
        <taxon>Eukaryota</taxon>
        <taxon>Fungi</taxon>
        <taxon>Fungi incertae sedis</taxon>
        <taxon>Zoopagomycota</taxon>
        <taxon>Entomophthoromycotina</taxon>
        <taxon>Entomophthoromycetes</taxon>
        <taxon>Entomophthorales</taxon>
        <taxon>Entomophthoraceae</taxon>
        <taxon>Entomophthora</taxon>
    </lineage>
</organism>
<protein>
    <submittedName>
        <fullName evidence="1">Uncharacterized protein</fullName>
    </submittedName>
</protein>
<name>A0ACC2TCL2_9FUNG</name>
<evidence type="ECO:0000313" key="1">
    <source>
        <dbReference type="EMBL" id="KAJ9072400.1"/>
    </source>
</evidence>
<evidence type="ECO:0000313" key="2">
    <source>
        <dbReference type="Proteomes" id="UP001165960"/>
    </source>
</evidence>
<gene>
    <name evidence="1" type="ORF">DSO57_1027961</name>
</gene>
<proteinExistence type="predicted"/>
<reference evidence="1" key="1">
    <citation type="submission" date="2022-04" db="EMBL/GenBank/DDBJ databases">
        <title>Genome of the entomopathogenic fungus Entomophthora muscae.</title>
        <authorList>
            <person name="Elya C."/>
            <person name="Lovett B.R."/>
            <person name="Lee E."/>
            <person name="Macias A.M."/>
            <person name="Hajek A.E."/>
            <person name="De Bivort B.L."/>
            <person name="Kasson M.T."/>
            <person name="De Fine Licht H.H."/>
            <person name="Stajich J.E."/>
        </authorList>
    </citation>
    <scope>NUCLEOTIDE SEQUENCE</scope>
    <source>
        <strain evidence="1">Berkeley</strain>
    </source>
</reference>
<dbReference type="Proteomes" id="UP001165960">
    <property type="component" value="Unassembled WGS sequence"/>
</dbReference>
<comment type="caution">
    <text evidence="1">The sequence shown here is derived from an EMBL/GenBank/DDBJ whole genome shotgun (WGS) entry which is preliminary data.</text>
</comment>